<evidence type="ECO:0000256" key="6">
    <source>
        <dbReference type="SAM" id="Phobius"/>
    </source>
</evidence>
<reference evidence="10" key="1">
    <citation type="journal article" date="2018" name="Genome Announc.">
        <title>Complete Genome Sequence of the Methanococcus maripaludis Type Strain JJ (DSM 2067), a Model for Selenoprotein Synthesis in Archaea.</title>
        <authorList>
            <person name="Poehlein A."/>
            <person name="Heym D."/>
            <person name="Quitzke V."/>
            <person name="Fersch J."/>
            <person name="Daniel R."/>
            <person name="Rother M."/>
        </authorList>
    </citation>
    <scope>NUCLEOTIDE SEQUENCE [LARGE SCALE GENOMIC DNA]</scope>
    <source>
        <strain evidence="10">DSM 2067</strain>
    </source>
</reference>
<comment type="subcellular location">
    <subcellularLocation>
        <location evidence="1">Cell surface</location>
    </subcellularLocation>
    <subcellularLocation>
        <location evidence="2">Fimbrium</location>
    </subcellularLocation>
    <subcellularLocation>
        <location evidence="3">Secreted</location>
    </subcellularLocation>
</comment>
<evidence type="ECO:0000313" key="7">
    <source>
        <dbReference type="EMBL" id="AVB75876.1"/>
    </source>
</evidence>
<evidence type="ECO:0000256" key="3">
    <source>
        <dbReference type="ARBA" id="ARBA00004613"/>
    </source>
</evidence>
<dbReference type="EMBL" id="JACHED010000002">
    <property type="protein sequence ID" value="MBB6497219.1"/>
    <property type="molecule type" value="Genomic_DNA"/>
</dbReference>
<evidence type="ECO:0000256" key="4">
    <source>
        <dbReference type="ARBA" id="ARBA00022525"/>
    </source>
</evidence>
<dbReference type="GO" id="GO:0005576">
    <property type="term" value="C:extracellular region"/>
    <property type="evidence" value="ECO:0007669"/>
    <property type="project" value="UniProtKB-SubCell"/>
</dbReference>
<keyword evidence="6" id="KW-1133">Transmembrane helix</keyword>
<accession>A0A2L1CAH8</accession>
<dbReference type="EMBL" id="CP026606">
    <property type="protein sequence ID" value="AVB75876.1"/>
    <property type="molecule type" value="Genomic_DNA"/>
</dbReference>
<dbReference type="InterPro" id="IPR007166">
    <property type="entry name" value="Class3_signal_pept_motif"/>
</dbReference>
<dbReference type="Proteomes" id="UP000567099">
    <property type="component" value="Unassembled WGS sequence"/>
</dbReference>
<evidence type="ECO:0000313" key="9">
    <source>
        <dbReference type="EMBL" id="MBB6497219.1"/>
    </source>
</evidence>
<evidence type="ECO:0000313" key="12">
    <source>
        <dbReference type="Proteomes" id="UP000590564"/>
    </source>
</evidence>
<evidence type="ECO:0000313" key="11">
    <source>
        <dbReference type="Proteomes" id="UP000567099"/>
    </source>
</evidence>
<dbReference type="KEGG" id="mmad:MMJJ_04590"/>
<protein>
    <submittedName>
        <fullName evidence="7">Class III signal peptide</fullName>
    </submittedName>
</protein>
<dbReference type="AlphaFoldDB" id="A0A2L1CAH8"/>
<keyword evidence="6" id="KW-0472">Membrane</keyword>
<dbReference type="Pfam" id="PF04021">
    <property type="entry name" value="Class_IIIsignal"/>
    <property type="match status" value="1"/>
</dbReference>
<dbReference type="Proteomes" id="UP000239462">
    <property type="component" value="Chromosome"/>
</dbReference>
<organism evidence="7 10">
    <name type="scientific">Methanococcus maripaludis</name>
    <name type="common">Methanococcus deltae</name>
    <dbReference type="NCBI Taxonomy" id="39152"/>
    <lineage>
        <taxon>Archaea</taxon>
        <taxon>Methanobacteriati</taxon>
        <taxon>Methanobacteriota</taxon>
        <taxon>Methanomada group</taxon>
        <taxon>Methanococci</taxon>
        <taxon>Methanococcales</taxon>
        <taxon>Methanococcaceae</taxon>
        <taxon>Methanococcus</taxon>
    </lineage>
</organism>
<reference evidence="7" key="2">
    <citation type="submission" date="2018-02" db="EMBL/GenBank/DDBJ databases">
        <title>Complete genome sequence of the Methanococcus maripaludis type strain JJ (DSM 2067), a model for selenoprotein synthesis in Archaea.</title>
        <authorList>
            <person name="Poehlein A."/>
            <person name="Heym D."/>
            <person name="Quitzke V."/>
            <person name="Fersch J."/>
            <person name="Daniel R."/>
            <person name="Rother M."/>
        </authorList>
    </citation>
    <scope>NUCLEOTIDE SEQUENCE [LARGE SCALE GENOMIC DNA]</scope>
    <source>
        <strain evidence="7">DSM 2067</strain>
    </source>
</reference>
<evidence type="ECO:0000256" key="5">
    <source>
        <dbReference type="ARBA" id="ARBA00023263"/>
    </source>
</evidence>
<reference evidence="8 11" key="3">
    <citation type="submission" date="2020-07" db="EMBL/GenBank/DDBJ databases">
        <title>Genomic Encyclopedia of Type Strains, Phase IV (KMG-V): Genome sequencing to study the core and pangenomes of soil and plant-associated prokaryotes.</title>
        <authorList>
            <person name="Whitman W."/>
        </authorList>
    </citation>
    <scope>NUCLEOTIDE SEQUENCE [LARGE SCALE GENOMIC DNA]</scope>
    <source>
        <strain evidence="8 11">C13</strain>
        <strain evidence="9 12">D1</strain>
    </source>
</reference>
<feature type="transmembrane region" description="Helical" evidence="6">
    <location>
        <begin position="12"/>
        <end position="34"/>
    </location>
</feature>
<keyword evidence="5" id="KW-0281">Fimbrium</keyword>
<gene>
    <name evidence="8" type="ORF">HNP94_001293</name>
    <name evidence="9" type="ORF">HNP96_001260</name>
    <name evidence="7" type="ORF">MMJJ_04590</name>
</gene>
<evidence type="ECO:0000313" key="8">
    <source>
        <dbReference type="EMBL" id="MBA2864293.1"/>
    </source>
</evidence>
<dbReference type="Proteomes" id="UP000590564">
    <property type="component" value="Unassembled WGS sequence"/>
</dbReference>
<name>A0A2L1CAH8_METMI</name>
<keyword evidence="6" id="KW-0812">Transmembrane</keyword>
<dbReference type="GO" id="GO:0009986">
    <property type="term" value="C:cell surface"/>
    <property type="evidence" value="ECO:0007669"/>
    <property type="project" value="UniProtKB-SubCell"/>
</dbReference>
<dbReference type="EMBL" id="JACDUO010000001">
    <property type="protein sequence ID" value="MBA2864293.1"/>
    <property type="molecule type" value="Genomic_DNA"/>
</dbReference>
<evidence type="ECO:0000256" key="1">
    <source>
        <dbReference type="ARBA" id="ARBA00004241"/>
    </source>
</evidence>
<proteinExistence type="predicted"/>
<keyword evidence="4" id="KW-0964">Secreted</keyword>
<dbReference type="RefSeq" id="WP_104837498.1">
    <property type="nucleotide sequence ID" value="NZ_CP026606.1"/>
</dbReference>
<evidence type="ECO:0000313" key="10">
    <source>
        <dbReference type="Proteomes" id="UP000239462"/>
    </source>
</evidence>
<sequence>MFKKLYSKKGQVSMEMGILVASAVAVAAIASYFYAVNVKYSDTHAGKTAKNTSDALINVTENVCGNISEITIP</sequence>
<evidence type="ECO:0000256" key="2">
    <source>
        <dbReference type="ARBA" id="ARBA00004561"/>
    </source>
</evidence>
<dbReference type="GeneID" id="36101552"/>